<dbReference type="EMBL" id="AP024718">
    <property type="protein sequence ID" value="BCX89376.1"/>
    <property type="molecule type" value="Genomic_DNA"/>
</dbReference>
<dbReference type="InterPro" id="IPR002747">
    <property type="entry name" value="SAM_OH_AdoTrfase"/>
</dbReference>
<dbReference type="AlphaFoldDB" id="A0AAU9CJ36"/>
<evidence type="ECO:0000256" key="1">
    <source>
        <dbReference type="ARBA" id="ARBA00022691"/>
    </source>
</evidence>
<feature type="domain" description="S-adenosyl-l-methionine hydroxide adenosyltransferase C-terminal" evidence="4">
    <location>
        <begin position="160"/>
        <end position="238"/>
    </location>
</feature>
<evidence type="ECO:0000313" key="5">
    <source>
        <dbReference type="EMBL" id="BCX89376.1"/>
    </source>
</evidence>
<dbReference type="PANTHER" id="PTHR35092:SF1">
    <property type="entry name" value="CHLORINASE MJ1651"/>
    <property type="match status" value="1"/>
</dbReference>
<proteinExistence type="inferred from homology"/>
<protein>
    <submittedName>
        <fullName evidence="5">S-adenosyl-L-methionine hydrolase (Adenosine-forming)</fullName>
        <ecNumber evidence="5">3.13.1.8</ecNumber>
    </submittedName>
</protein>
<evidence type="ECO:0000256" key="2">
    <source>
        <dbReference type="ARBA" id="ARBA00024035"/>
    </source>
</evidence>
<keyword evidence="5" id="KW-0378">Hydrolase</keyword>
<evidence type="ECO:0000259" key="3">
    <source>
        <dbReference type="Pfam" id="PF01887"/>
    </source>
</evidence>
<dbReference type="InterPro" id="IPR023228">
    <property type="entry name" value="SAM_OH_AdoTrfase_N_sf"/>
</dbReference>
<evidence type="ECO:0000259" key="4">
    <source>
        <dbReference type="Pfam" id="PF20257"/>
    </source>
</evidence>
<dbReference type="GO" id="GO:0016787">
    <property type="term" value="F:hydrolase activity"/>
    <property type="evidence" value="ECO:0007669"/>
    <property type="project" value="UniProtKB-KW"/>
</dbReference>
<organism evidence="5 6">
    <name type="scientific">Methylomarinovum tepidoasis</name>
    <dbReference type="NCBI Taxonomy" id="2840183"/>
    <lineage>
        <taxon>Bacteria</taxon>
        <taxon>Pseudomonadati</taxon>
        <taxon>Pseudomonadota</taxon>
        <taxon>Gammaproteobacteria</taxon>
        <taxon>Methylococcales</taxon>
        <taxon>Methylothermaceae</taxon>
        <taxon>Methylomarinovum</taxon>
    </lineage>
</organism>
<dbReference type="EC" id="3.13.1.8" evidence="5"/>
<comment type="similarity">
    <text evidence="2">Belongs to the SAM hydrolase / SAM-dependent halogenase family.</text>
</comment>
<gene>
    <name evidence="5" type="ORF">MIN45_P1748</name>
</gene>
<dbReference type="KEGG" id="meiy:MIN45_P1748"/>
<dbReference type="PIRSF" id="PIRSF006779">
    <property type="entry name" value="UCP006779"/>
    <property type="match status" value="1"/>
</dbReference>
<dbReference type="Gene3D" id="3.40.50.10790">
    <property type="entry name" value="S-adenosyl-l-methionine hydroxide adenosyltransferase, N-terminal"/>
    <property type="match status" value="1"/>
</dbReference>
<dbReference type="Proteomes" id="UP001321450">
    <property type="component" value="Chromosome"/>
</dbReference>
<keyword evidence="1" id="KW-0949">S-adenosyl-L-methionine</keyword>
<dbReference type="InterPro" id="IPR023227">
    <property type="entry name" value="SAM_OH_AdoTrfase_C_sf"/>
</dbReference>
<dbReference type="SUPFAM" id="SSF102522">
    <property type="entry name" value="Bacterial fluorinating enzyme, N-terminal domain"/>
    <property type="match status" value="1"/>
</dbReference>
<sequence>MIVMFTDFGCHGPYLGQMEAVLRRQAPGIDVIDLVNDAPCTDPRHSAYLLAALARWWPAGTVFLAVVDPGVGGRRRPVVLEADGRWFVGPDNGLFNTVAVQHSEPVNWFEIVWRPPQLSASFHGRDLFAPVAAALACGKAEGMLRPWQGPDLSAWPVDLAEVVYLDHYGNAFTGLTFRHDWEGRVLRVGGRQIPQAGTFSEVPEGEAFWYCNSMGLVEIAVNRGSAAQALGLAIGTPVALTA</sequence>
<accession>A0AAU9CJ36</accession>
<dbReference type="SUPFAM" id="SSF101852">
    <property type="entry name" value="Bacterial fluorinating enzyme, C-terminal domain"/>
    <property type="match status" value="1"/>
</dbReference>
<dbReference type="Pfam" id="PF20257">
    <property type="entry name" value="SAM_HAT_C"/>
    <property type="match status" value="1"/>
</dbReference>
<dbReference type="RefSeq" id="WP_286291692.1">
    <property type="nucleotide sequence ID" value="NZ_AP024718.1"/>
</dbReference>
<dbReference type="Pfam" id="PF01887">
    <property type="entry name" value="SAM_HAT_N"/>
    <property type="match status" value="1"/>
</dbReference>
<dbReference type="PANTHER" id="PTHR35092">
    <property type="entry name" value="CHLORINASE MJ1651"/>
    <property type="match status" value="1"/>
</dbReference>
<dbReference type="InterPro" id="IPR046469">
    <property type="entry name" value="SAM_HAT_N"/>
</dbReference>
<keyword evidence="6" id="KW-1185">Reference proteome</keyword>
<evidence type="ECO:0000313" key="6">
    <source>
        <dbReference type="Proteomes" id="UP001321450"/>
    </source>
</evidence>
<feature type="domain" description="S-adenosyl-l-methionine hydroxide adenosyltransferase N-terminal" evidence="3">
    <location>
        <begin position="2"/>
        <end position="139"/>
    </location>
</feature>
<dbReference type="InterPro" id="IPR046470">
    <property type="entry name" value="SAM_HAT_C"/>
</dbReference>
<dbReference type="Gene3D" id="2.40.30.90">
    <property type="entry name" value="Bacterial fluorinating enzyme like"/>
    <property type="match status" value="1"/>
</dbReference>
<name>A0AAU9CJ36_9GAMM</name>
<reference evidence="6" key="1">
    <citation type="journal article" date="2024" name="Int. J. Syst. Evol. Microbiol.">
        <title>Methylomarinovum tepidoasis sp. nov., a moderately thermophilic methanotroph of the family Methylothermaceae isolated from a deep-sea hydrothermal field.</title>
        <authorList>
            <person name="Hirayama H."/>
            <person name="Takaki Y."/>
            <person name="Abe M."/>
            <person name="Miyazaki M."/>
            <person name="Uematsu K."/>
            <person name="Matsui Y."/>
            <person name="Takai K."/>
        </authorList>
    </citation>
    <scope>NUCLEOTIDE SEQUENCE [LARGE SCALE GENOMIC DNA]</scope>
    <source>
        <strain evidence="6">IN45</strain>
    </source>
</reference>